<evidence type="ECO:0000259" key="4">
    <source>
        <dbReference type="Pfam" id="PF04295"/>
    </source>
</evidence>
<gene>
    <name evidence="6" type="ORF">GCM10009066_14990</name>
</gene>
<dbReference type="InterPro" id="IPR052172">
    <property type="entry name" value="UxaA_altronate/galactarate_dh"/>
</dbReference>
<dbReference type="InterPro" id="IPR007392">
    <property type="entry name" value="GD_AH_second"/>
</dbReference>
<dbReference type="Pfam" id="PF20629">
    <property type="entry name" value="GD_AH_C"/>
    <property type="match status" value="1"/>
</dbReference>
<evidence type="ECO:0000313" key="6">
    <source>
        <dbReference type="EMBL" id="GAA0301851.1"/>
    </source>
</evidence>
<sequence>MSAEEPLVDPTSTFEGYRRPDGRVGVRDRVLVLPSVICSHLVAEEIAGRSPNAVATPHDHGCAQLGADNDQTERTLVSMGKNPNVAGTLVVGLGCEEVQSDAVAAALDKAGYPVREVSIQDAGGTDECIEAGVAAVDALRTAATATPTSLDDLTIGIVVGDVTDSTVAHVHPLLADVVARVTDAGGRVLVAGNERFAAHPEATRKRASAGARDAAESFLGRHDDVPARATRVHTDAVAKGPEAATGFLGDHALDDVVEYGARASADGVSLVDAPSRFEEAATGLAAAGAQLVIHVTADGVPAGHPVVPVLKVSGDAETNAALPDDIDVDARAASPADLVAAVRNIADGAATCAEGHGLSEFAITRVGPSM</sequence>
<proteinExistence type="inferred from homology"/>
<dbReference type="InterPro" id="IPR048332">
    <property type="entry name" value="GD_AH_C"/>
</dbReference>
<dbReference type="GO" id="GO:0016829">
    <property type="term" value="F:lyase activity"/>
    <property type="evidence" value="ECO:0007669"/>
    <property type="project" value="UniProtKB-KW"/>
</dbReference>
<feature type="domain" description="D-galactarate/Altronate dehydratase C-terminal" evidence="5">
    <location>
        <begin position="249"/>
        <end position="367"/>
    </location>
</feature>
<comment type="similarity">
    <text evidence="1">Belongs to the UxaA family.</text>
</comment>
<evidence type="ECO:0000313" key="7">
    <source>
        <dbReference type="Proteomes" id="UP001500837"/>
    </source>
</evidence>
<dbReference type="Proteomes" id="UP001500837">
    <property type="component" value="Unassembled WGS sequence"/>
</dbReference>
<accession>A0AAV3S736</accession>
<dbReference type="EMBL" id="BAAABL010000042">
    <property type="protein sequence ID" value="GAA0301851.1"/>
    <property type="molecule type" value="Genomic_DNA"/>
</dbReference>
<reference evidence="6 7" key="1">
    <citation type="journal article" date="2019" name="Int. J. Syst. Evol. Microbiol.">
        <title>The Global Catalogue of Microorganisms (GCM) 10K type strain sequencing project: providing services to taxonomists for standard genome sequencing and annotation.</title>
        <authorList>
            <consortium name="The Broad Institute Genomics Platform"/>
            <consortium name="The Broad Institute Genome Sequencing Center for Infectious Disease"/>
            <person name="Wu L."/>
            <person name="Ma J."/>
        </authorList>
    </citation>
    <scope>NUCLEOTIDE SEQUENCE [LARGE SCALE GENOMIC DNA]</scope>
    <source>
        <strain evidence="6 7">JCM 16330</strain>
    </source>
</reference>
<keyword evidence="6" id="KW-0378">Hydrolase</keyword>
<evidence type="ECO:0000256" key="1">
    <source>
        <dbReference type="ARBA" id="ARBA00010986"/>
    </source>
</evidence>
<name>A0AAV3S736_9EURY</name>
<feature type="domain" description="D-galactarate/Altronate dehydratase second" evidence="4">
    <location>
        <begin position="16"/>
        <end position="143"/>
    </location>
</feature>
<dbReference type="AlphaFoldDB" id="A0AAV3S736"/>
<dbReference type="Pfam" id="PF04295">
    <property type="entry name" value="GD_AH_second"/>
    <property type="match status" value="1"/>
</dbReference>
<feature type="region of interest" description="Disordered" evidence="3">
    <location>
        <begin position="1"/>
        <end position="20"/>
    </location>
</feature>
<protein>
    <submittedName>
        <fullName evidence="6">UxaA family hydrolase</fullName>
    </submittedName>
</protein>
<evidence type="ECO:0000256" key="3">
    <source>
        <dbReference type="SAM" id="MobiDB-lite"/>
    </source>
</evidence>
<organism evidence="6 7">
    <name type="scientific">Halarchaeum salinum</name>
    <dbReference type="NCBI Taxonomy" id="489912"/>
    <lineage>
        <taxon>Archaea</taxon>
        <taxon>Methanobacteriati</taxon>
        <taxon>Methanobacteriota</taxon>
        <taxon>Stenosarchaea group</taxon>
        <taxon>Halobacteria</taxon>
        <taxon>Halobacteriales</taxon>
        <taxon>Halobacteriaceae</taxon>
    </lineage>
</organism>
<dbReference type="RefSeq" id="WP_211313444.1">
    <property type="nucleotide sequence ID" value="NZ_BAAABL010000042.1"/>
</dbReference>
<keyword evidence="7" id="KW-1185">Reference proteome</keyword>
<dbReference type="PANTHER" id="PTHR30536:SF5">
    <property type="entry name" value="ALTRONATE DEHYDRATASE"/>
    <property type="match status" value="1"/>
</dbReference>
<evidence type="ECO:0000259" key="5">
    <source>
        <dbReference type="Pfam" id="PF20629"/>
    </source>
</evidence>
<comment type="caution">
    <text evidence="6">The sequence shown here is derived from an EMBL/GenBank/DDBJ whole genome shotgun (WGS) entry which is preliminary data.</text>
</comment>
<dbReference type="GO" id="GO:0019698">
    <property type="term" value="P:D-galacturonate catabolic process"/>
    <property type="evidence" value="ECO:0007669"/>
    <property type="project" value="TreeGrafter"/>
</dbReference>
<dbReference type="PANTHER" id="PTHR30536">
    <property type="entry name" value="ALTRONATE/GALACTARATE DEHYDRATASE"/>
    <property type="match status" value="1"/>
</dbReference>
<keyword evidence="2" id="KW-0456">Lyase</keyword>
<evidence type="ECO:0000256" key="2">
    <source>
        <dbReference type="ARBA" id="ARBA00023239"/>
    </source>
</evidence>
<dbReference type="GO" id="GO:0016787">
    <property type="term" value="F:hydrolase activity"/>
    <property type="evidence" value="ECO:0007669"/>
    <property type="project" value="UniProtKB-KW"/>
</dbReference>